<evidence type="ECO:0000256" key="1">
    <source>
        <dbReference type="ARBA" id="ARBA00000085"/>
    </source>
</evidence>
<evidence type="ECO:0000256" key="4">
    <source>
        <dbReference type="ARBA" id="ARBA00022679"/>
    </source>
</evidence>
<reference evidence="10 11" key="1">
    <citation type="submission" date="2022-06" db="EMBL/GenBank/DDBJ databases">
        <title>Isolation of gut microbiota from human fecal samples.</title>
        <authorList>
            <person name="Pamer E.G."/>
            <person name="Barat B."/>
            <person name="Waligurski E."/>
            <person name="Medina S."/>
            <person name="Paddock L."/>
            <person name="Mostad J."/>
        </authorList>
    </citation>
    <scope>NUCLEOTIDE SEQUENCE [LARGE SCALE GENOMIC DNA]</scope>
    <source>
        <strain evidence="10 11">DFI.7.95</strain>
    </source>
</reference>
<evidence type="ECO:0000256" key="2">
    <source>
        <dbReference type="ARBA" id="ARBA00004370"/>
    </source>
</evidence>
<protein>
    <recommendedName>
        <fullName evidence="3">histidine kinase</fullName>
        <ecNumber evidence="3">2.7.13.3</ecNumber>
    </recommendedName>
</protein>
<dbReference type="Gene3D" id="3.30.565.10">
    <property type="entry name" value="Histidine kinase-like ATPase, C-terminal domain"/>
    <property type="match status" value="2"/>
</dbReference>
<dbReference type="InterPro" id="IPR050351">
    <property type="entry name" value="BphY/WalK/GraS-like"/>
</dbReference>
<accession>A0ABT1S4X3</accession>
<dbReference type="PANTHER" id="PTHR42878:SF7">
    <property type="entry name" value="SENSOR HISTIDINE KINASE GLRK"/>
    <property type="match status" value="1"/>
</dbReference>
<dbReference type="EC" id="2.7.13.3" evidence="3"/>
<keyword evidence="6" id="KW-0418">Kinase</keyword>
<evidence type="ECO:0000313" key="10">
    <source>
        <dbReference type="EMBL" id="MCQ4921509.1"/>
    </source>
</evidence>
<evidence type="ECO:0000259" key="9">
    <source>
        <dbReference type="PROSITE" id="PS50109"/>
    </source>
</evidence>
<comment type="subcellular location">
    <subcellularLocation>
        <location evidence="2">Membrane</location>
    </subcellularLocation>
</comment>
<keyword evidence="4" id="KW-0808">Transferase</keyword>
<dbReference type="Pfam" id="PF02518">
    <property type="entry name" value="HATPase_c"/>
    <property type="match status" value="1"/>
</dbReference>
<gene>
    <name evidence="10" type="ORF">NE686_00305</name>
</gene>
<evidence type="ECO:0000256" key="8">
    <source>
        <dbReference type="ARBA" id="ARBA00023012"/>
    </source>
</evidence>
<dbReference type="Pfam" id="PF13589">
    <property type="entry name" value="HATPase_c_3"/>
    <property type="match status" value="1"/>
</dbReference>
<dbReference type="InterPro" id="IPR004358">
    <property type="entry name" value="Sig_transdc_His_kin-like_C"/>
</dbReference>
<evidence type="ECO:0000256" key="6">
    <source>
        <dbReference type="ARBA" id="ARBA00022777"/>
    </source>
</evidence>
<comment type="caution">
    <text evidence="10">The sequence shown here is derived from an EMBL/GenBank/DDBJ whole genome shotgun (WGS) entry which is preliminary data.</text>
</comment>
<keyword evidence="11" id="KW-1185">Reference proteome</keyword>
<sequence length="819" mass="96142">MDKLNNSNKIVPISVSARLIHQLGEQLITDEHVALLELIKNAYDADATIVKVEVDTNVESEHGLGIISISDNGNGMIPSIIEKGFLDISTNFKKKNKITPFFGRRVLGNKGLGRLSFHRLGDYINTTTTPRIDRYEKFINENKETIITEYDREVLKDYNTFDIIMQWSEFEDDKKIDEVTANVKQSKIDIPKYGTDIKIYNIKNPSFWNLKRTDEQKLKSEIFGMVNPFFKENNSKFQIYLKVNDKLYTNEKIDEDILDQISDVKVAFEFKDWKFNIEINRKIRYYERLRENTINNMKRINYELDSIENNFSILESAFTVDLNDLEVIMHEFPYLKDVLLYNVNDRKAYPGSFKGTLYATDFSIESKKQLGKIAEESIISSEIKTYDEIKNIWESANGFYVFRNDFRILPYGKREWAGFTKKSQTFKSNIYKEHTIAGYINIDGDSSENLIEQTNRQGLIENEYGRNFLTLIQAVLTEIIVRDDVEFRDGFTFRRNEMENPKVSTKNKILMFNRMLIEEEEKDEKYNEIISSIDSIASNLQEQDNAELIKHQIKKIYRTTDKLKDIDNKIKNKNEQEKYIQRKQIEELTELLPVVGQGIIIESLTHELNRIEENIRTHATNTKKYIDKLNIEGKNELSVYQQRIIDETVYLRQQLNHLEPTYRRNRQKIELISIKQFIEETYMESGPMMKKALDNNVKVTLTGDDFLVKVNRGYLITVFDNIFLNSLFWIDTQANKEITFEINKNGTIIYYDSGPGIHEKLEKSLFEPFESMKPNGRGLGLYIVKELLNTMNALIELNRERRDGRLYKFNIKFMNVQGE</sequence>
<evidence type="ECO:0000256" key="5">
    <source>
        <dbReference type="ARBA" id="ARBA00022741"/>
    </source>
</evidence>
<feature type="domain" description="Histidine kinase" evidence="9">
    <location>
        <begin position="603"/>
        <end position="815"/>
    </location>
</feature>
<proteinExistence type="predicted"/>
<dbReference type="GO" id="GO:0005524">
    <property type="term" value="F:ATP binding"/>
    <property type="evidence" value="ECO:0007669"/>
    <property type="project" value="UniProtKB-KW"/>
</dbReference>
<dbReference type="SUPFAM" id="SSF55874">
    <property type="entry name" value="ATPase domain of HSP90 chaperone/DNA topoisomerase II/histidine kinase"/>
    <property type="match status" value="2"/>
</dbReference>
<dbReference type="SMART" id="SM00387">
    <property type="entry name" value="HATPase_c"/>
    <property type="match status" value="1"/>
</dbReference>
<name>A0ABT1S4X3_9FIRM</name>
<keyword evidence="8" id="KW-0902">Two-component regulatory system</keyword>
<comment type="catalytic activity">
    <reaction evidence="1">
        <text>ATP + protein L-histidine = ADP + protein N-phospho-L-histidine.</text>
        <dbReference type="EC" id="2.7.13.3"/>
    </reaction>
</comment>
<keyword evidence="5" id="KW-0547">Nucleotide-binding</keyword>
<dbReference type="PRINTS" id="PR00344">
    <property type="entry name" value="BCTRLSENSOR"/>
</dbReference>
<dbReference type="InterPro" id="IPR005467">
    <property type="entry name" value="His_kinase_dom"/>
</dbReference>
<evidence type="ECO:0000313" key="11">
    <source>
        <dbReference type="Proteomes" id="UP001524478"/>
    </source>
</evidence>
<dbReference type="EMBL" id="JANGAC010000001">
    <property type="protein sequence ID" value="MCQ4921509.1"/>
    <property type="molecule type" value="Genomic_DNA"/>
</dbReference>
<dbReference type="RefSeq" id="WP_256310029.1">
    <property type="nucleotide sequence ID" value="NZ_JANGAC010000001.1"/>
</dbReference>
<evidence type="ECO:0000256" key="3">
    <source>
        <dbReference type="ARBA" id="ARBA00012438"/>
    </source>
</evidence>
<dbReference type="PROSITE" id="PS50109">
    <property type="entry name" value="HIS_KIN"/>
    <property type="match status" value="1"/>
</dbReference>
<dbReference type="PANTHER" id="PTHR42878">
    <property type="entry name" value="TWO-COMPONENT HISTIDINE KINASE"/>
    <property type="match status" value="1"/>
</dbReference>
<evidence type="ECO:0000256" key="7">
    <source>
        <dbReference type="ARBA" id="ARBA00022840"/>
    </source>
</evidence>
<organism evidence="10 11">
    <name type="scientific">Tissierella carlieri</name>
    <dbReference type="NCBI Taxonomy" id="689904"/>
    <lineage>
        <taxon>Bacteria</taxon>
        <taxon>Bacillati</taxon>
        <taxon>Bacillota</taxon>
        <taxon>Tissierellia</taxon>
        <taxon>Tissierellales</taxon>
        <taxon>Tissierellaceae</taxon>
        <taxon>Tissierella</taxon>
    </lineage>
</organism>
<keyword evidence="7 10" id="KW-0067">ATP-binding</keyword>
<dbReference type="InterPro" id="IPR036890">
    <property type="entry name" value="HATPase_C_sf"/>
</dbReference>
<dbReference type="Proteomes" id="UP001524478">
    <property type="component" value="Unassembled WGS sequence"/>
</dbReference>
<dbReference type="InterPro" id="IPR003594">
    <property type="entry name" value="HATPase_dom"/>
</dbReference>